<reference evidence="2 3" key="1">
    <citation type="submission" date="2013-09" db="EMBL/GenBank/DDBJ databases">
        <title>Corchorus capsularis genome sequencing.</title>
        <authorList>
            <person name="Alam M."/>
            <person name="Haque M.S."/>
            <person name="Islam M.S."/>
            <person name="Emdad E.M."/>
            <person name="Islam M.M."/>
            <person name="Ahmed B."/>
            <person name="Halim A."/>
            <person name="Hossen Q.M.M."/>
            <person name="Hossain M.Z."/>
            <person name="Ahmed R."/>
            <person name="Khan M.M."/>
            <person name="Islam R."/>
            <person name="Rashid M.M."/>
            <person name="Khan S.A."/>
            <person name="Rahman M.S."/>
            <person name="Alam M."/>
        </authorList>
    </citation>
    <scope>NUCLEOTIDE SEQUENCE [LARGE SCALE GENOMIC DNA]</scope>
    <source>
        <strain evidence="3">cv. CVL-1</strain>
        <tissue evidence="2">Whole seedling</tissue>
    </source>
</reference>
<proteinExistence type="predicted"/>
<evidence type="ECO:0000256" key="1">
    <source>
        <dbReference type="SAM" id="MobiDB-lite"/>
    </source>
</evidence>
<dbReference type="Gramene" id="OMO88531">
    <property type="protein sequence ID" value="OMO88531"/>
    <property type="gene ID" value="CCACVL1_08316"/>
</dbReference>
<keyword evidence="3" id="KW-1185">Reference proteome</keyword>
<comment type="caution">
    <text evidence="2">The sequence shown here is derived from an EMBL/GenBank/DDBJ whole genome shotgun (WGS) entry which is preliminary data.</text>
</comment>
<protein>
    <submittedName>
        <fullName evidence="2">Uncharacterized protein</fullName>
    </submittedName>
</protein>
<dbReference type="EMBL" id="AWWV01008974">
    <property type="protein sequence ID" value="OMO88531.1"/>
    <property type="molecule type" value="Genomic_DNA"/>
</dbReference>
<organism evidence="2 3">
    <name type="scientific">Corchorus capsularis</name>
    <name type="common">Jute</name>
    <dbReference type="NCBI Taxonomy" id="210143"/>
    <lineage>
        <taxon>Eukaryota</taxon>
        <taxon>Viridiplantae</taxon>
        <taxon>Streptophyta</taxon>
        <taxon>Embryophyta</taxon>
        <taxon>Tracheophyta</taxon>
        <taxon>Spermatophyta</taxon>
        <taxon>Magnoliopsida</taxon>
        <taxon>eudicotyledons</taxon>
        <taxon>Gunneridae</taxon>
        <taxon>Pentapetalae</taxon>
        <taxon>rosids</taxon>
        <taxon>malvids</taxon>
        <taxon>Malvales</taxon>
        <taxon>Malvaceae</taxon>
        <taxon>Grewioideae</taxon>
        <taxon>Apeibeae</taxon>
        <taxon>Corchorus</taxon>
    </lineage>
</organism>
<gene>
    <name evidence="2" type="ORF">CCACVL1_08316</name>
</gene>
<evidence type="ECO:0000313" key="2">
    <source>
        <dbReference type="EMBL" id="OMO88531.1"/>
    </source>
</evidence>
<evidence type="ECO:0000313" key="3">
    <source>
        <dbReference type="Proteomes" id="UP000188268"/>
    </source>
</evidence>
<dbReference type="Proteomes" id="UP000188268">
    <property type="component" value="Unassembled WGS sequence"/>
</dbReference>
<name>A0A1R3J129_COCAP</name>
<accession>A0A1R3J129</accession>
<dbReference type="AlphaFoldDB" id="A0A1R3J129"/>
<feature type="non-terminal residue" evidence="2">
    <location>
        <position position="1"/>
    </location>
</feature>
<sequence>QLETREIEKKTRQKPYIRNTRMPGVMNIKFDSVKRKAKGKSEVVSERETTRLDG</sequence>
<feature type="region of interest" description="Disordered" evidence="1">
    <location>
        <begin position="35"/>
        <end position="54"/>
    </location>
</feature>